<dbReference type="Gene3D" id="1.20.120.530">
    <property type="entry name" value="GntR ligand-binding domain-like"/>
    <property type="match status" value="1"/>
</dbReference>
<dbReference type="SMART" id="SM00895">
    <property type="entry name" value="FCD"/>
    <property type="match status" value="1"/>
</dbReference>
<dbReference type="EMBL" id="CP106738">
    <property type="protein sequence ID" value="UXX83889.1"/>
    <property type="molecule type" value="Genomic_DNA"/>
</dbReference>
<sequence length="215" mass="24162">MAQRIKSGILKGEYAPGASLPEVPVSRQLGVSRSNVREALRSLVDTGLVEWHPRRGVSVAELTPRRIHEIFTMRSVLEPYAVRLAIMSGQIRGEWAQKIQCAYDAMVSASNEGDQISMVEADMRFHWSICSPCDHEILLGTIKDLQTKTRLCIFYTKVFKSDVECEAQTHLPILKAVLSGEVNAAERALRDHIIHADGRLMVNMLDQAQNPKRNR</sequence>
<keyword evidence="6" id="KW-1185">Reference proteome</keyword>
<evidence type="ECO:0000313" key="5">
    <source>
        <dbReference type="EMBL" id="UXX83889.1"/>
    </source>
</evidence>
<evidence type="ECO:0000313" key="6">
    <source>
        <dbReference type="Proteomes" id="UP001064087"/>
    </source>
</evidence>
<proteinExistence type="predicted"/>
<dbReference type="InterPro" id="IPR011711">
    <property type="entry name" value="GntR_C"/>
</dbReference>
<dbReference type="Gene3D" id="1.10.10.10">
    <property type="entry name" value="Winged helix-like DNA-binding domain superfamily/Winged helix DNA-binding domain"/>
    <property type="match status" value="1"/>
</dbReference>
<gene>
    <name evidence="5" type="ORF">N7U68_04310</name>
</gene>
<keyword evidence="1" id="KW-0805">Transcription regulation</keyword>
<dbReference type="SUPFAM" id="SSF46785">
    <property type="entry name" value="Winged helix' DNA-binding domain"/>
    <property type="match status" value="1"/>
</dbReference>
<evidence type="ECO:0000256" key="2">
    <source>
        <dbReference type="ARBA" id="ARBA00023125"/>
    </source>
</evidence>
<dbReference type="InterPro" id="IPR036388">
    <property type="entry name" value="WH-like_DNA-bd_sf"/>
</dbReference>
<dbReference type="InterPro" id="IPR000524">
    <property type="entry name" value="Tscrpt_reg_HTH_GntR"/>
</dbReference>
<dbReference type="CDD" id="cd07377">
    <property type="entry name" value="WHTH_GntR"/>
    <property type="match status" value="1"/>
</dbReference>
<dbReference type="RefSeq" id="WP_263048349.1">
    <property type="nucleotide sequence ID" value="NZ_CP106738.1"/>
</dbReference>
<dbReference type="SUPFAM" id="SSF48008">
    <property type="entry name" value="GntR ligand-binding domain-like"/>
    <property type="match status" value="1"/>
</dbReference>
<evidence type="ECO:0000256" key="3">
    <source>
        <dbReference type="ARBA" id="ARBA00023163"/>
    </source>
</evidence>
<dbReference type="PANTHER" id="PTHR43537">
    <property type="entry name" value="TRANSCRIPTIONAL REGULATOR, GNTR FAMILY"/>
    <property type="match status" value="1"/>
</dbReference>
<dbReference type="PROSITE" id="PS50949">
    <property type="entry name" value="HTH_GNTR"/>
    <property type="match status" value="1"/>
</dbReference>
<organism evidence="5 6">
    <name type="scientific">Roseovarius pelagicus</name>
    <dbReference type="NCBI Taxonomy" id="2980108"/>
    <lineage>
        <taxon>Bacteria</taxon>
        <taxon>Pseudomonadati</taxon>
        <taxon>Pseudomonadota</taxon>
        <taxon>Alphaproteobacteria</taxon>
        <taxon>Rhodobacterales</taxon>
        <taxon>Roseobacteraceae</taxon>
        <taxon>Roseovarius</taxon>
    </lineage>
</organism>
<dbReference type="SMART" id="SM00345">
    <property type="entry name" value="HTH_GNTR"/>
    <property type="match status" value="1"/>
</dbReference>
<dbReference type="Pfam" id="PF07729">
    <property type="entry name" value="FCD"/>
    <property type="match status" value="1"/>
</dbReference>
<protein>
    <submittedName>
        <fullName evidence="5">GntR family transcriptional regulator</fullName>
    </submittedName>
</protein>
<keyword evidence="2" id="KW-0238">DNA-binding</keyword>
<evidence type="ECO:0000256" key="1">
    <source>
        <dbReference type="ARBA" id="ARBA00023015"/>
    </source>
</evidence>
<accession>A0ABY6DDG7</accession>
<dbReference type="Proteomes" id="UP001064087">
    <property type="component" value="Chromosome"/>
</dbReference>
<keyword evidence="3" id="KW-0804">Transcription</keyword>
<dbReference type="InterPro" id="IPR008920">
    <property type="entry name" value="TF_FadR/GntR_C"/>
</dbReference>
<feature type="domain" description="HTH gntR-type" evidence="4">
    <location>
        <begin position="1"/>
        <end position="62"/>
    </location>
</feature>
<dbReference type="Pfam" id="PF00392">
    <property type="entry name" value="GntR"/>
    <property type="match status" value="1"/>
</dbReference>
<reference evidence="5" key="1">
    <citation type="submission" date="2022-10" db="EMBL/GenBank/DDBJ databases">
        <title>Roseovarius pelagicus sp. nov., isolated from Arctic seawater.</title>
        <authorList>
            <person name="Hong Y.W."/>
            <person name="Hwang C.Y."/>
        </authorList>
    </citation>
    <scope>NUCLEOTIDE SEQUENCE</scope>
    <source>
        <strain evidence="5">HL-MP18</strain>
    </source>
</reference>
<dbReference type="PANTHER" id="PTHR43537:SF24">
    <property type="entry name" value="GLUCONATE OPERON TRANSCRIPTIONAL REPRESSOR"/>
    <property type="match status" value="1"/>
</dbReference>
<name>A0ABY6DDG7_9RHOB</name>
<evidence type="ECO:0000259" key="4">
    <source>
        <dbReference type="PROSITE" id="PS50949"/>
    </source>
</evidence>
<dbReference type="InterPro" id="IPR036390">
    <property type="entry name" value="WH_DNA-bd_sf"/>
</dbReference>